<organism evidence="1 2">
    <name type="scientific">Natrarchaeobius halalkaliphilus</name>
    <dbReference type="NCBI Taxonomy" id="1679091"/>
    <lineage>
        <taxon>Archaea</taxon>
        <taxon>Methanobacteriati</taxon>
        <taxon>Methanobacteriota</taxon>
        <taxon>Stenosarchaea group</taxon>
        <taxon>Halobacteria</taxon>
        <taxon>Halobacteriales</taxon>
        <taxon>Natrialbaceae</taxon>
        <taxon>Natrarchaeobius</taxon>
    </lineage>
</organism>
<dbReference type="OrthoDB" id="195512at2157"/>
<comment type="caution">
    <text evidence="1">The sequence shown here is derived from an EMBL/GenBank/DDBJ whole genome shotgun (WGS) entry which is preliminary data.</text>
</comment>
<gene>
    <name evidence="1" type="ORF">EA462_10970</name>
</gene>
<dbReference type="RefSeq" id="WP_124178595.1">
    <property type="nucleotide sequence ID" value="NZ_REFY01000004.1"/>
</dbReference>
<evidence type="ECO:0000313" key="2">
    <source>
        <dbReference type="Proteomes" id="UP000273828"/>
    </source>
</evidence>
<protein>
    <submittedName>
        <fullName evidence="1">Uncharacterized protein</fullName>
    </submittedName>
</protein>
<dbReference type="Proteomes" id="UP000273828">
    <property type="component" value="Unassembled WGS sequence"/>
</dbReference>
<dbReference type="InterPro" id="IPR006311">
    <property type="entry name" value="TAT_signal"/>
</dbReference>
<sequence>MSKDNPLPRRIVLAAAGASATAGLTSVAAARDEDQQRTPDEIGSATRHLTVEIERYDDRSPAVVVPDQFETLADDAQSTINIAIENGRTIRYERPWVRGTGFVVDDEYYQYDVSFSGRETRETPVLVAESVDGKELETDSVTPVDEFTSAAWEAIHGAIGRERYLHLLETDPDTSVDDAKPRQRGYVFGSSENVPTQLADVDFPHYVQDETGDYHRLFLRPMQASVEVYDVRTESVAKTAAEFDEWFATEQLAVDDQLSLLSAQEEEVLMAASEGGITEKGEPNEAVAQFLKRINVDPTSTLDDRRWARIGSELLFIDVTRGVGC</sequence>
<reference evidence="1 2" key="1">
    <citation type="submission" date="2018-10" db="EMBL/GenBank/DDBJ databases">
        <title>Natrarchaeobius chitinivorans gen. nov., sp. nov., and Natrarchaeobius haloalkaliphilus sp. nov., alkaliphilic, chitin-utilizing haloarchaea from hypersaline alkaline lakes.</title>
        <authorList>
            <person name="Sorokin D.Y."/>
            <person name="Elcheninov A.G."/>
            <person name="Kostrikina N.A."/>
            <person name="Bale N.J."/>
            <person name="Sinninghe Damste J.S."/>
            <person name="Khijniak T.V."/>
            <person name="Kublanov I.V."/>
            <person name="Toshchakov S.V."/>
        </authorList>
    </citation>
    <scope>NUCLEOTIDE SEQUENCE [LARGE SCALE GENOMIC DNA]</scope>
    <source>
        <strain evidence="1 2">AArcht-Sl</strain>
    </source>
</reference>
<accession>A0A3N6LK10</accession>
<dbReference type="EMBL" id="REFY01000004">
    <property type="protein sequence ID" value="RQG88908.1"/>
    <property type="molecule type" value="Genomic_DNA"/>
</dbReference>
<evidence type="ECO:0000313" key="1">
    <source>
        <dbReference type="EMBL" id="RQG88908.1"/>
    </source>
</evidence>
<dbReference type="AlphaFoldDB" id="A0A3N6LK10"/>
<keyword evidence="2" id="KW-1185">Reference proteome</keyword>
<dbReference type="PROSITE" id="PS51318">
    <property type="entry name" value="TAT"/>
    <property type="match status" value="1"/>
</dbReference>
<proteinExistence type="predicted"/>
<name>A0A3N6LK10_9EURY</name>